<dbReference type="InterPro" id="IPR051532">
    <property type="entry name" value="Ester_Hydrolysis_Enzymes"/>
</dbReference>
<evidence type="ECO:0000313" key="3">
    <source>
        <dbReference type="Proteomes" id="UP001138661"/>
    </source>
</evidence>
<name>A0A9X1FZ29_9RHOB</name>
<organism evidence="2 3">
    <name type="scientific">Roseobacter insulae</name>
    <dbReference type="NCBI Taxonomy" id="2859783"/>
    <lineage>
        <taxon>Bacteria</taxon>
        <taxon>Pseudomonadati</taxon>
        <taxon>Pseudomonadota</taxon>
        <taxon>Alphaproteobacteria</taxon>
        <taxon>Rhodobacterales</taxon>
        <taxon>Roseobacteraceae</taxon>
        <taxon>Roseobacter</taxon>
    </lineage>
</organism>
<dbReference type="Pfam" id="PF13472">
    <property type="entry name" value="Lipase_GDSL_2"/>
    <property type="match status" value="1"/>
</dbReference>
<gene>
    <name evidence="2" type="ORF">KX928_19685</name>
</gene>
<evidence type="ECO:0000313" key="2">
    <source>
        <dbReference type="EMBL" id="MBW4710012.1"/>
    </source>
</evidence>
<proteinExistence type="predicted"/>
<dbReference type="Proteomes" id="UP001138661">
    <property type="component" value="Unassembled WGS sequence"/>
</dbReference>
<dbReference type="CDD" id="cd01839">
    <property type="entry name" value="SGNH_arylesterase_like"/>
    <property type="match status" value="1"/>
</dbReference>
<dbReference type="EMBL" id="JAHXDN010000006">
    <property type="protein sequence ID" value="MBW4710012.1"/>
    <property type="molecule type" value="Genomic_DNA"/>
</dbReference>
<comment type="caution">
    <text evidence="2">The sequence shown here is derived from an EMBL/GenBank/DDBJ whole genome shotgun (WGS) entry which is preliminary data.</text>
</comment>
<protein>
    <submittedName>
        <fullName evidence="2">SGNH/GDSL hydrolase family protein</fullName>
    </submittedName>
</protein>
<keyword evidence="2" id="KW-0378">Hydrolase</keyword>
<reference evidence="2" key="1">
    <citation type="submission" date="2021-07" db="EMBL/GenBank/DDBJ databases">
        <title>Roseobacter insulae sp. nov., isolated from a tidal flat.</title>
        <authorList>
            <person name="Park S."/>
            <person name="Yoon J.-H."/>
        </authorList>
    </citation>
    <scope>NUCLEOTIDE SEQUENCE</scope>
    <source>
        <strain evidence="2">YSTF-M11</strain>
    </source>
</reference>
<dbReference type="PANTHER" id="PTHR30383">
    <property type="entry name" value="THIOESTERASE 1/PROTEASE 1/LYSOPHOSPHOLIPASE L1"/>
    <property type="match status" value="1"/>
</dbReference>
<dbReference type="RefSeq" id="WP_219506139.1">
    <property type="nucleotide sequence ID" value="NZ_JAHXDN010000006.1"/>
</dbReference>
<dbReference type="AlphaFoldDB" id="A0A9X1FZ29"/>
<dbReference type="PANTHER" id="PTHR30383:SF29">
    <property type="entry name" value="SGNH HYDROLASE-TYPE ESTERASE DOMAIN-CONTAINING PROTEIN"/>
    <property type="match status" value="1"/>
</dbReference>
<dbReference type="GO" id="GO:0016787">
    <property type="term" value="F:hydrolase activity"/>
    <property type="evidence" value="ECO:0007669"/>
    <property type="project" value="UniProtKB-KW"/>
</dbReference>
<sequence length="216" mass="22918">MAPRTVLCFGDSNTHGTLAMRSNANRPRLAGAERWPSVMAQALGADWEVIAEGHPGRTAVFDDPIDGLHKNGLRSLHAILESHRPIDLVVVMLGTNDLKSHFGASAFDIAAGLGRLAKEIRRCDSGPDGTAPAVLLAAPVPVLETGIFVDSFAGAAEKSRQLPRHLRKVARELSVGCIDLAQVAQVDPVDGVHLDAKSHHDIGLAMADAVKAELRV</sequence>
<accession>A0A9X1FZ29</accession>
<evidence type="ECO:0000259" key="1">
    <source>
        <dbReference type="Pfam" id="PF13472"/>
    </source>
</evidence>
<dbReference type="InterPro" id="IPR013830">
    <property type="entry name" value="SGNH_hydro"/>
</dbReference>
<feature type="domain" description="SGNH hydrolase-type esterase" evidence="1">
    <location>
        <begin position="8"/>
        <end position="197"/>
    </location>
</feature>
<keyword evidence="3" id="KW-1185">Reference proteome</keyword>